<dbReference type="Gene3D" id="3.40.50.410">
    <property type="entry name" value="von Willebrand factor, type A domain"/>
    <property type="match status" value="1"/>
</dbReference>
<dbReference type="EMBL" id="LAZR01007400">
    <property type="protein sequence ID" value="KKM85497.1"/>
    <property type="molecule type" value="Genomic_DNA"/>
</dbReference>
<evidence type="ECO:0000313" key="3">
    <source>
        <dbReference type="EMBL" id="KKM85497.1"/>
    </source>
</evidence>
<dbReference type="SMART" id="SM00327">
    <property type="entry name" value="VWA"/>
    <property type="match status" value="1"/>
</dbReference>
<dbReference type="PROSITE" id="PS50234">
    <property type="entry name" value="VWFA"/>
    <property type="match status" value="1"/>
</dbReference>
<organism evidence="3">
    <name type="scientific">marine sediment metagenome</name>
    <dbReference type="NCBI Taxonomy" id="412755"/>
    <lineage>
        <taxon>unclassified sequences</taxon>
        <taxon>metagenomes</taxon>
        <taxon>ecological metagenomes</taxon>
    </lineage>
</organism>
<keyword evidence="1" id="KW-0472">Membrane</keyword>
<dbReference type="CDD" id="cd00198">
    <property type="entry name" value="vWFA"/>
    <property type="match status" value="1"/>
</dbReference>
<accession>A0A0F9NW42</accession>
<gene>
    <name evidence="3" type="ORF">LCGC14_1288440</name>
</gene>
<dbReference type="NCBIfam" id="NF041940">
    <property type="entry name" value="choice_anch_X"/>
    <property type="match status" value="1"/>
</dbReference>
<dbReference type="InterPro" id="IPR036465">
    <property type="entry name" value="vWFA_dom_sf"/>
</dbReference>
<name>A0A0F9NW42_9ZZZZ</name>
<feature type="transmembrane region" description="Helical" evidence="1">
    <location>
        <begin position="1279"/>
        <end position="1297"/>
    </location>
</feature>
<sequence>MRNLIKNKSNRISTKKLTTVLIIGLLIFLILSSLGFNGIAKNNEKADIEKLSISAPGAVIDSIAGNFRIDTWDTNDITQAEIENFAEVLEDAYDLLVGTWNFPDPMLAASEPPVEVTIESWPGYNGWASGPSKESNFKVGFNVSYINQGFADDHEPLKVAGHELFHISQYAHPGTAASKWVREGQARMIQDKLSDWLDHADGTEAGSSFVRQTQGYLSGKHTSDLTTISYSSCLFWQYYSEQYGSDHTDPDYGVDAIATYWSSGANPTGSDGVTMLNNALNVLSPGTSFEDIFEDFSVAIYAKDLTDSTTPSKWRFVDDDETDGSENYGTVSRAIDPVPTLSPATSFTIAGESLVSWSNKYFEVEIDPTVKVITVDFDQSTTNTLFYALLAMDGDDLEYSYTVESQDFNRAIVNNNYDKVVVIVAGLENTASNTANFDATFDSGDPDIHIMSPQNSPVTAQARVGLPDTPEKFVAIVDVYHREKAPVHGFFTENFQAQVGGFDATVLAAVDVYGKYFLQIMAPNQSADGLYDLSVDLIDSDTNVVDSDTEVDSVNYGENYYDILLNIDSSGSMATADKILAAHSAGKLLVDSFLSEDQLGIVQFDTNALLIHDLMKLTPGNRATAYGKIDGIAAIGASTSIGDGLYESQIELLNNGIADYPDHIIILSDGKENDIRWIADVLPLIIGNGTIVHVITIGSDAAYIDMQNLAADTGGTYFHCFDPASGDIPNDLAELYRAITEMIRPMERFYHDRGSINPGNYKEFELEVTDDMEIVEFVVHYDGVSKPSLLELKDPEKTPIVWDYEGDKSGMGRAVSRVEKPKTGMWTIRIEVSSGLTAAGSELKYFVEGAAKTYMTMTLLSPPNGYVSPGWSNTEPIGSRIPILVSLTDKTAVKNAKVYMNVIPPGFKAHGIEFRIPLYDDGNHGDGMPSDGIYGNVYTATSEEGSYQFMINATGENNEGRKFTRIKTGAFYMYQYEWELREQRYYKTLLVPDTDGDGLPDHWEIFYGLDPLNATGIHGALGNPDWDLLYNKDEFFHGTNPRNPDTDSGGQADGSEVYYELNPLDPSDDTISKFPPIQIIPGNNFVQLIMPNSTTVPYDFLWIYRTINPNFGFTFLNYSSYSDFESYNDTTVTNYQTYYYKVLGMMSSFFNISVSNTYKAIPKLNVLAPEACVIINDGNKTTKTNLVTVKVKVSQNDESTTLANAPTHMRIGQNALTALNAPWIAFNPQFPVLFPNNTGVHFVFVQLRDDQIIPEISPLFSAGIKYTGEEPTSIGMETFFTLFMISVDFAVVTVIVYRKKRKQLKIRKFE</sequence>
<evidence type="ECO:0000256" key="1">
    <source>
        <dbReference type="SAM" id="Phobius"/>
    </source>
</evidence>
<dbReference type="Pfam" id="PF00092">
    <property type="entry name" value="VWA"/>
    <property type="match status" value="1"/>
</dbReference>
<comment type="caution">
    <text evidence="3">The sequence shown here is derived from an EMBL/GenBank/DDBJ whole genome shotgun (WGS) entry which is preliminary data.</text>
</comment>
<dbReference type="InterPro" id="IPR002035">
    <property type="entry name" value="VWF_A"/>
</dbReference>
<proteinExistence type="predicted"/>
<keyword evidence="1" id="KW-1133">Transmembrane helix</keyword>
<reference evidence="3" key="1">
    <citation type="journal article" date="2015" name="Nature">
        <title>Complex archaea that bridge the gap between prokaryotes and eukaryotes.</title>
        <authorList>
            <person name="Spang A."/>
            <person name="Saw J.H."/>
            <person name="Jorgensen S.L."/>
            <person name="Zaremba-Niedzwiedzka K."/>
            <person name="Martijn J."/>
            <person name="Lind A.E."/>
            <person name="van Eijk R."/>
            <person name="Schleper C."/>
            <person name="Guy L."/>
            <person name="Ettema T.J."/>
        </authorList>
    </citation>
    <scope>NUCLEOTIDE SEQUENCE</scope>
</reference>
<dbReference type="PANTHER" id="PTHR10579:SF43">
    <property type="entry name" value="ZINC FINGER (C3HC4-TYPE RING FINGER) FAMILY PROTEIN"/>
    <property type="match status" value="1"/>
</dbReference>
<feature type="domain" description="VWFA" evidence="2">
    <location>
        <begin position="562"/>
        <end position="739"/>
    </location>
</feature>
<dbReference type="SUPFAM" id="SSF53300">
    <property type="entry name" value="vWA-like"/>
    <property type="match status" value="1"/>
</dbReference>
<dbReference type="InterPro" id="IPR051266">
    <property type="entry name" value="CLCR"/>
</dbReference>
<evidence type="ECO:0000259" key="2">
    <source>
        <dbReference type="PROSITE" id="PS50234"/>
    </source>
</evidence>
<dbReference type="PANTHER" id="PTHR10579">
    <property type="entry name" value="CALCIUM-ACTIVATED CHLORIDE CHANNEL REGULATOR"/>
    <property type="match status" value="1"/>
</dbReference>
<protein>
    <recommendedName>
        <fullName evidence="2">VWFA domain-containing protein</fullName>
    </recommendedName>
</protein>
<keyword evidence="1" id="KW-0812">Transmembrane</keyword>